<dbReference type="AlphaFoldDB" id="A0AAV4XC20"/>
<organism evidence="1 2">
    <name type="scientific">Caerostris extrusa</name>
    <name type="common">Bark spider</name>
    <name type="synonym">Caerostris bankana</name>
    <dbReference type="NCBI Taxonomy" id="172846"/>
    <lineage>
        <taxon>Eukaryota</taxon>
        <taxon>Metazoa</taxon>
        <taxon>Ecdysozoa</taxon>
        <taxon>Arthropoda</taxon>
        <taxon>Chelicerata</taxon>
        <taxon>Arachnida</taxon>
        <taxon>Araneae</taxon>
        <taxon>Araneomorphae</taxon>
        <taxon>Entelegynae</taxon>
        <taxon>Araneoidea</taxon>
        <taxon>Araneidae</taxon>
        <taxon>Caerostris</taxon>
    </lineage>
</organism>
<evidence type="ECO:0000313" key="2">
    <source>
        <dbReference type="Proteomes" id="UP001054945"/>
    </source>
</evidence>
<protein>
    <recommendedName>
        <fullName evidence="3">Maturase K</fullName>
    </recommendedName>
</protein>
<gene>
    <name evidence="1" type="ORF">CEXT_542351</name>
</gene>
<evidence type="ECO:0000313" key="1">
    <source>
        <dbReference type="EMBL" id="GIY92139.1"/>
    </source>
</evidence>
<evidence type="ECO:0008006" key="3">
    <source>
        <dbReference type="Google" id="ProtNLM"/>
    </source>
</evidence>
<sequence length="99" mass="11868">MFERSAFHPPFWKSTVLELRESQSHRLPNGEIICSLSKGIYRRNLHRRLKWRFIFLSRVYAGKEDGWYFSAQSIFSEIVSFYISYEMHVVEEVQVSCDI</sequence>
<name>A0AAV4XC20_CAEEX</name>
<reference evidence="1 2" key="1">
    <citation type="submission" date="2021-06" db="EMBL/GenBank/DDBJ databases">
        <title>Caerostris extrusa draft genome.</title>
        <authorList>
            <person name="Kono N."/>
            <person name="Arakawa K."/>
        </authorList>
    </citation>
    <scope>NUCLEOTIDE SEQUENCE [LARGE SCALE GENOMIC DNA]</scope>
</reference>
<proteinExistence type="predicted"/>
<dbReference type="Proteomes" id="UP001054945">
    <property type="component" value="Unassembled WGS sequence"/>
</dbReference>
<keyword evidence="2" id="KW-1185">Reference proteome</keyword>
<accession>A0AAV4XC20</accession>
<dbReference type="EMBL" id="BPLR01017503">
    <property type="protein sequence ID" value="GIY92139.1"/>
    <property type="molecule type" value="Genomic_DNA"/>
</dbReference>
<comment type="caution">
    <text evidence="1">The sequence shown here is derived from an EMBL/GenBank/DDBJ whole genome shotgun (WGS) entry which is preliminary data.</text>
</comment>